<dbReference type="Proteomes" id="UP000018888">
    <property type="component" value="Unassembled WGS sequence"/>
</dbReference>
<keyword evidence="2" id="KW-1185">Reference proteome</keyword>
<dbReference type="EMBL" id="AUPC02000100">
    <property type="protein sequence ID" value="POG72066.1"/>
    <property type="molecule type" value="Genomic_DNA"/>
</dbReference>
<dbReference type="AlphaFoldDB" id="A0A2P4Q380"/>
<accession>A0A2P4Q380</accession>
<reference evidence="1 2" key="1">
    <citation type="journal article" date="2013" name="Proc. Natl. Acad. Sci. U.S.A.">
        <title>Genome of an arbuscular mycorrhizal fungus provides insight into the oldest plant symbiosis.</title>
        <authorList>
            <person name="Tisserant E."/>
            <person name="Malbreil M."/>
            <person name="Kuo A."/>
            <person name="Kohler A."/>
            <person name="Symeonidi A."/>
            <person name="Balestrini R."/>
            <person name="Charron P."/>
            <person name="Duensing N."/>
            <person name="Frei Dit Frey N."/>
            <person name="Gianinazzi-Pearson V."/>
            <person name="Gilbert L.B."/>
            <person name="Handa Y."/>
            <person name="Herr J.R."/>
            <person name="Hijri M."/>
            <person name="Koul R."/>
            <person name="Kawaguchi M."/>
            <person name="Krajinski F."/>
            <person name="Lammers P.J."/>
            <person name="Masclaux F.G."/>
            <person name="Murat C."/>
            <person name="Morin E."/>
            <person name="Ndikumana S."/>
            <person name="Pagni M."/>
            <person name="Petitpierre D."/>
            <person name="Requena N."/>
            <person name="Rosikiewicz P."/>
            <person name="Riley R."/>
            <person name="Saito K."/>
            <person name="San Clemente H."/>
            <person name="Shapiro H."/>
            <person name="van Tuinen D."/>
            <person name="Becard G."/>
            <person name="Bonfante P."/>
            <person name="Paszkowski U."/>
            <person name="Shachar-Hill Y.Y."/>
            <person name="Tuskan G.A."/>
            <person name="Young P.W."/>
            <person name="Sanders I.R."/>
            <person name="Henrissat B."/>
            <person name="Rensing S.A."/>
            <person name="Grigoriev I.V."/>
            <person name="Corradi N."/>
            <person name="Roux C."/>
            <person name="Martin F."/>
        </authorList>
    </citation>
    <scope>NUCLEOTIDE SEQUENCE [LARGE SCALE GENOMIC DNA]</scope>
    <source>
        <strain evidence="1 2">DAOM 197198</strain>
    </source>
</reference>
<evidence type="ECO:0000313" key="2">
    <source>
        <dbReference type="Proteomes" id="UP000018888"/>
    </source>
</evidence>
<name>A0A2P4Q380_RHIID</name>
<dbReference type="VEuPathDB" id="FungiDB:RhiirFUN_015899"/>
<evidence type="ECO:0000313" key="1">
    <source>
        <dbReference type="EMBL" id="POG72066.1"/>
    </source>
</evidence>
<gene>
    <name evidence="1" type="ORF">GLOIN_2v24717</name>
</gene>
<organism evidence="1 2">
    <name type="scientific">Rhizophagus irregularis (strain DAOM 181602 / DAOM 197198 / MUCL 43194)</name>
    <name type="common">Arbuscular mycorrhizal fungus</name>
    <name type="synonym">Glomus intraradices</name>
    <dbReference type="NCBI Taxonomy" id="747089"/>
    <lineage>
        <taxon>Eukaryota</taxon>
        <taxon>Fungi</taxon>
        <taxon>Fungi incertae sedis</taxon>
        <taxon>Mucoromycota</taxon>
        <taxon>Glomeromycotina</taxon>
        <taxon>Glomeromycetes</taxon>
        <taxon>Glomerales</taxon>
        <taxon>Glomeraceae</taxon>
        <taxon>Rhizophagus</taxon>
    </lineage>
</organism>
<sequence length="171" mass="19712">MPTSLSTLLGNILPISDISTLKLWGENIKAQQFISNFHQVFVDFLQFSNLENTFKYFQDFDFPDIHQQIINNVELGCQLPPANVVILEAGNKPSSNEGIFEACDMFLQDFNIDNNKYMDIVSDEAIFRRTILYLENHEYTRIIRVIRKVVESGGDDEWSTVPYVTVYSSDK</sequence>
<proteinExistence type="predicted"/>
<protein>
    <submittedName>
        <fullName evidence="1">Uncharacterized protein</fullName>
    </submittedName>
</protein>
<reference evidence="1 2" key="2">
    <citation type="journal article" date="2018" name="New Phytol.">
        <title>High intraspecific genome diversity in the model arbuscular mycorrhizal symbiont Rhizophagus irregularis.</title>
        <authorList>
            <person name="Chen E.C.H."/>
            <person name="Morin E."/>
            <person name="Beaudet D."/>
            <person name="Noel J."/>
            <person name="Yildirir G."/>
            <person name="Ndikumana S."/>
            <person name="Charron P."/>
            <person name="St-Onge C."/>
            <person name="Giorgi J."/>
            <person name="Kruger M."/>
            <person name="Marton T."/>
            <person name="Ropars J."/>
            <person name="Grigoriev I.V."/>
            <person name="Hainaut M."/>
            <person name="Henrissat B."/>
            <person name="Roux C."/>
            <person name="Martin F."/>
            <person name="Corradi N."/>
        </authorList>
    </citation>
    <scope>NUCLEOTIDE SEQUENCE [LARGE SCALE GENOMIC DNA]</scope>
    <source>
        <strain evidence="1 2">DAOM 197198</strain>
    </source>
</reference>
<comment type="caution">
    <text evidence="1">The sequence shown here is derived from an EMBL/GenBank/DDBJ whole genome shotgun (WGS) entry which is preliminary data.</text>
</comment>